<evidence type="ECO:0000256" key="2">
    <source>
        <dbReference type="SAM" id="SignalP"/>
    </source>
</evidence>
<dbReference type="Proteomes" id="UP001353858">
    <property type="component" value="Unassembled WGS sequence"/>
</dbReference>
<accession>A0AAN7PIQ1</accession>
<evidence type="ECO:0000313" key="4">
    <source>
        <dbReference type="Proteomes" id="UP001353858"/>
    </source>
</evidence>
<evidence type="ECO:0000256" key="1">
    <source>
        <dbReference type="SAM" id="MobiDB-lite"/>
    </source>
</evidence>
<keyword evidence="4" id="KW-1185">Reference proteome</keyword>
<feature type="region of interest" description="Disordered" evidence="1">
    <location>
        <begin position="1699"/>
        <end position="1718"/>
    </location>
</feature>
<dbReference type="PANTHER" id="PTHR15261:SF4">
    <property type="entry name" value="THROMBOSPONDIN-TYPE LAMININ G DOMAIN AND EAR REPEAT-CONTAINING PROTEIN"/>
    <property type="match status" value="1"/>
</dbReference>
<dbReference type="EMBL" id="JARPUR010000001">
    <property type="protein sequence ID" value="KAK4887273.1"/>
    <property type="molecule type" value="Genomic_DNA"/>
</dbReference>
<name>A0AAN7PIQ1_9COLE</name>
<proteinExistence type="predicted"/>
<dbReference type="GO" id="GO:0007165">
    <property type="term" value="P:signal transduction"/>
    <property type="evidence" value="ECO:0007669"/>
    <property type="project" value="TreeGrafter"/>
</dbReference>
<gene>
    <name evidence="3" type="ORF">RN001_003544</name>
</gene>
<comment type="caution">
    <text evidence="3">The sequence shown here is derived from an EMBL/GenBank/DDBJ whole genome shotgun (WGS) entry which is preliminary data.</text>
</comment>
<keyword evidence="2" id="KW-0732">Signal</keyword>
<dbReference type="PANTHER" id="PTHR15261">
    <property type="entry name" value="THROMBOSPONDIN-TYPE LAMININ G DOMAIN AND EAR REPEAT-CONTAINING"/>
    <property type="match status" value="1"/>
</dbReference>
<sequence>MKLLFLLIIPVSVLCKISTKELQADVVHLTSILFSNLEGDPYLKNATLKQSKVFIDKQVANYMALMKKTHGLNEHSLTRRSLPIDETTTLIKDNSEHEKIFMVVASFKENKNDSYEVEVPIYQWLGRHFDIVNHIKTYGAKKITPFIIGNSHFLVVANFQNNFDDNGVQNYETNSVVYKYVEGYFIPFQSFKLNGVSEWLPVMGHNGEFVLFAACKFDGIKIFQYNGWKFTESKVQYTDEAFSKGVLSMRTFEFNDKILIEQLQLALDSNEDNVINGDFSVDNLNLENTDTYIESISSNFINNENTSNFISSIINIDHDFIVENGFELENVIVSEISPQHVNNHPASSMVYTDNEKHLSEVIINGDVVFQKGLLLDGKLNGINFTKENVLLKQGNQSLSRLDLNLLATELLDADFINDIDMSQIDSINHPPIVLEKIDTLNVKTAQIKGFINHVDISSFMKYALKTSGTQTITGKYKFDSLYVESFDVNTLSGKNLTDELVLIDDGEYVLNQAAEFVSTLAADTVVVSDSFNHVFVIDDDLDILLANSSKIQHITGHKVFDEVELMNPIKLAGRINNPKIDRMNPVKITNEEIIVSGDYTIKGDFQVEQLLLVSEIKSANVSVTNLQSNGVKLSDNEIPCHLQFLQQVNVRTLRYCKLKTTCMHFQVEELSTDAVNDILVNSLVVMGTDEEQIITGTKTFLSDVFVTDNTKLDYVNGVHLPTLEHDVLRITGDQTITGNHQFENIIANRVFNVKTTFGGRPWENVVTTKPGQVIHDTVVLTDDLQLDQLETESLLLSPNSLINNYNFTFMIEDAVYRNDTIAINRQINLENIIIENLHADNIDVTVIPKTINESKVMFEFNGDINIPSKISIEEIYFTDSLNNMNSKDFEDHWLSNEDEQIFRGDQTFNKIVIFGNLFVESGFLNDVNITYVSDDSVKIDENHEFAIVEFKKGLASIYGITLDGGFESLDLNDIVLSHTEDVQVIVDEIAFKSDVKINGEVAFRGLISGFNITEFCEYSYERSRGTKNLRINGNAYFAKGPEINFINKISVKKMLETIWFTTQNCIVSEDMEFENILFQEDVVVHGFVDDTKIQSIAQTYFSKTKNQNVSAFYNFDDNVLFGNGIYAPRATIRGAISEINLGEFVSTALLNNYEQVFENTLNLIDCEIREFLGDYTVNDLNLQNDVMRYDQKNVVTGKKTVSDIKSYMLKIDKNVLVQNVSLVPWMYDSVMKSGTFQLQGKAYKNRDVEFQSSIYFNGSIVTPNIHVEKLYQGVNVSDLVHNVTQLSATHNYTENFEKLLTVSSTVKESLQRHAYFVNYYKIKQIYQNIDIVIPVSFPSDTNQYLACVTKENHKYTIKFDVWDTNLEVFHRATAMYDKYEGSIFEITRSGLQQIVPAILHNGTEYVSSMDLPLLNKCVFLLFNVNAFIYCQSLVASGSSGKYWNPFQEIETFNSVEGTVTSVNNITYIFILNAGTINDPSSVDVWKFDINTKLFQKEQSIYVPYPTSISTISYKSFNYFAVASGYMQNSKYEGMITIRKYDTTQQQYIQWQDIRLNVPTQVLFAELPTQELILYVTTNNPTQPLLMYQYEDKNIMLSTVNIAAILVTVLSRRILKTTASQNVLQKMNIGLNLSRATLTIGVLNIVHCFFQNRHQLRNSILCLKQQIFNSKEYDVSLSSHLSETLGVIPVRSLQDVEHLERSSTADNHRRNKNFNNENLPYEYRRPSCNITSHKQDDCKVDKSRLRKRSNGITKINKRVLRTRKHENLK</sequence>
<evidence type="ECO:0000313" key="3">
    <source>
        <dbReference type="EMBL" id="KAK4887273.1"/>
    </source>
</evidence>
<protein>
    <submittedName>
        <fullName evidence="3">Uncharacterized protein</fullName>
    </submittedName>
</protein>
<feature type="chain" id="PRO_5042972805" evidence="2">
    <location>
        <begin position="16"/>
        <end position="1768"/>
    </location>
</feature>
<feature type="signal peptide" evidence="2">
    <location>
        <begin position="1"/>
        <end position="15"/>
    </location>
</feature>
<reference evidence="4" key="1">
    <citation type="submission" date="2023-01" db="EMBL/GenBank/DDBJ databases">
        <title>Key to firefly adult light organ development and bioluminescence: homeobox transcription factors regulate luciferase expression and transportation to peroxisome.</title>
        <authorList>
            <person name="Fu X."/>
        </authorList>
    </citation>
    <scope>NUCLEOTIDE SEQUENCE [LARGE SCALE GENOMIC DNA]</scope>
</reference>
<organism evidence="3 4">
    <name type="scientific">Aquatica leii</name>
    <dbReference type="NCBI Taxonomy" id="1421715"/>
    <lineage>
        <taxon>Eukaryota</taxon>
        <taxon>Metazoa</taxon>
        <taxon>Ecdysozoa</taxon>
        <taxon>Arthropoda</taxon>
        <taxon>Hexapoda</taxon>
        <taxon>Insecta</taxon>
        <taxon>Pterygota</taxon>
        <taxon>Neoptera</taxon>
        <taxon>Endopterygota</taxon>
        <taxon>Coleoptera</taxon>
        <taxon>Polyphaga</taxon>
        <taxon>Elateriformia</taxon>
        <taxon>Elateroidea</taxon>
        <taxon>Lampyridae</taxon>
        <taxon>Luciolinae</taxon>
        <taxon>Aquatica</taxon>
    </lineage>
</organism>